<evidence type="ECO:0000256" key="3">
    <source>
        <dbReference type="ARBA" id="ARBA00012593"/>
    </source>
</evidence>
<evidence type="ECO:0000256" key="5">
    <source>
        <dbReference type="ARBA" id="ARBA00023277"/>
    </source>
</evidence>
<keyword evidence="6" id="KW-0326">Glycosidase</keyword>
<dbReference type="SUPFAM" id="SSF48208">
    <property type="entry name" value="Six-hairpin glycosidases"/>
    <property type="match status" value="1"/>
</dbReference>
<comment type="catalytic activity">
    <reaction evidence="1">
        <text>Hydrolysis of terminal (1-&gt;4)-linked alpha-D-glucose residues successively from non-reducing ends of the chains with release of beta-D-glucose.</text>
        <dbReference type="EC" id="3.2.1.3"/>
    </reaction>
</comment>
<organism evidence="12 13">
    <name type="scientific">Xylona heveae (strain CBS 132557 / TC161)</name>
    <dbReference type="NCBI Taxonomy" id="1328760"/>
    <lineage>
        <taxon>Eukaryota</taxon>
        <taxon>Fungi</taxon>
        <taxon>Dikarya</taxon>
        <taxon>Ascomycota</taxon>
        <taxon>Pezizomycotina</taxon>
        <taxon>Xylonomycetes</taxon>
        <taxon>Xylonales</taxon>
        <taxon>Xylonaceae</taxon>
        <taxon>Xylona</taxon>
    </lineage>
</organism>
<dbReference type="PROSITE" id="PS00820">
    <property type="entry name" value="GLUCOAMYLASE"/>
    <property type="match status" value="1"/>
</dbReference>
<dbReference type="InterPro" id="IPR011613">
    <property type="entry name" value="GH15-like"/>
</dbReference>
<dbReference type="OrthoDB" id="6123450at2759"/>
<dbReference type="Gene3D" id="1.50.10.10">
    <property type="match status" value="1"/>
</dbReference>
<keyword evidence="10" id="KW-0732">Signal</keyword>
<dbReference type="GO" id="GO:0004339">
    <property type="term" value="F:glucan 1,4-alpha-glucosidase activity"/>
    <property type="evidence" value="ECO:0007669"/>
    <property type="project" value="UniProtKB-EC"/>
</dbReference>
<feature type="signal peptide" evidence="10">
    <location>
        <begin position="1"/>
        <end position="25"/>
    </location>
</feature>
<dbReference type="Pfam" id="PF00723">
    <property type="entry name" value="Glyco_hydro_15"/>
    <property type="match status" value="1"/>
</dbReference>
<gene>
    <name evidence="12" type="ORF">L228DRAFT_264821</name>
</gene>
<evidence type="ECO:0000256" key="2">
    <source>
        <dbReference type="ARBA" id="ARBA00006188"/>
    </source>
</evidence>
<dbReference type="STRING" id="1328760.A0A165JMG6"/>
<evidence type="ECO:0000256" key="9">
    <source>
        <dbReference type="ARBA" id="ARBA00033473"/>
    </source>
</evidence>
<dbReference type="InterPro" id="IPR000165">
    <property type="entry name" value="Glucoamylase"/>
</dbReference>
<dbReference type="PANTHER" id="PTHR31616">
    <property type="entry name" value="TREHALASE"/>
    <property type="match status" value="1"/>
</dbReference>
<evidence type="ECO:0000256" key="4">
    <source>
        <dbReference type="ARBA" id="ARBA00022801"/>
    </source>
</evidence>
<evidence type="ECO:0000256" key="1">
    <source>
        <dbReference type="ARBA" id="ARBA00001863"/>
    </source>
</evidence>
<evidence type="ECO:0000313" key="12">
    <source>
        <dbReference type="EMBL" id="KZF26424.1"/>
    </source>
</evidence>
<dbReference type="Proteomes" id="UP000076632">
    <property type="component" value="Unassembled WGS sequence"/>
</dbReference>
<evidence type="ECO:0000256" key="8">
    <source>
        <dbReference type="ARBA" id="ARBA00033442"/>
    </source>
</evidence>
<evidence type="ECO:0000259" key="11">
    <source>
        <dbReference type="Pfam" id="PF00723"/>
    </source>
</evidence>
<reference evidence="12 13" key="1">
    <citation type="journal article" date="2016" name="Fungal Biol.">
        <title>The genome of Xylona heveae provides a window into fungal endophytism.</title>
        <authorList>
            <person name="Gazis R."/>
            <person name="Kuo A."/>
            <person name="Riley R."/>
            <person name="LaButti K."/>
            <person name="Lipzen A."/>
            <person name="Lin J."/>
            <person name="Amirebrahimi M."/>
            <person name="Hesse C.N."/>
            <person name="Spatafora J.W."/>
            <person name="Henrissat B."/>
            <person name="Hainaut M."/>
            <person name="Grigoriev I.V."/>
            <person name="Hibbett D.S."/>
        </authorList>
    </citation>
    <scope>NUCLEOTIDE SEQUENCE [LARGE SCALE GENOMIC DNA]</scope>
    <source>
        <strain evidence="12 13">TC161</strain>
    </source>
</reference>
<keyword evidence="13" id="KW-1185">Reference proteome</keyword>
<dbReference type="AlphaFoldDB" id="A0A165JMG6"/>
<evidence type="ECO:0000256" key="6">
    <source>
        <dbReference type="ARBA" id="ARBA00023295"/>
    </source>
</evidence>
<proteinExistence type="inferred from homology"/>
<dbReference type="RefSeq" id="XP_018191979.1">
    <property type="nucleotide sequence ID" value="XM_018334620.1"/>
</dbReference>
<dbReference type="InParanoid" id="A0A165JMG6"/>
<dbReference type="EMBL" id="KV407454">
    <property type="protein sequence ID" value="KZF26424.1"/>
    <property type="molecule type" value="Genomic_DNA"/>
</dbReference>
<dbReference type="GO" id="GO:0000324">
    <property type="term" value="C:fungal-type vacuole"/>
    <property type="evidence" value="ECO:0007669"/>
    <property type="project" value="TreeGrafter"/>
</dbReference>
<evidence type="ECO:0000313" key="13">
    <source>
        <dbReference type="Proteomes" id="UP000076632"/>
    </source>
</evidence>
<dbReference type="EC" id="3.2.1.3" evidence="3"/>
<accession>A0A165JMG6</accession>
<name>A0A165JMG6_XYLHT</name>
<dbReference type="InterPro" id="IPR046966">
    <property type="entry name" value="Glucoamylase_active_site"/>
</dbReference>
<sequence length="633" mass="69252">MRLLSGRNRVCGAIAGSLFCASAVAQNCVNETITAAIPTDASIALQSYSYCGGNLSVVAYVKNVDYDKIVTLYWTNADGVSTPLNAFTLGFQSQANPDWSWELWGASGSLYPDGITSFVNITYQALDVGQTYVQQLGQKVIATGAAIPNSPQPPVYTAYATPKFFSDDITQWIAANNNSEAGISKTRMFNNIDIPGAAPGTVIAAQSYTAPDYAYHWVRDASLTMDVVNTMYSLTTNKARKQFYQNLLFQYAAAGAQEQNDPGLQTGLGEPKFNLDNSIFTGPWGRPQNDGPATRAITLMEFSYAYLASGGSKQTVREKLYDSNNYPKVAPMIRDLQFVATNWSSPSFDLWEEEPSDHFYTRMVQRRALVMGSQFASFMGDSALSKTLSDAAAALSATLSQFWDPLRQLILYEYGPVMRGKSSYKDIAVVLGVLHGYAGDGVYSYTNDQVLVSAYQIATSFLDVFPIATSATKDANGNPLGIAVGRYPEDVYDGVSTSLGNPWYLATSAMAELLYRASIEFATSTSITVTTTSLPFWKYFAADVNVSTTTYHIWDPQFYELLAALQGWGDAFLRRVKYHTPSNGHLTEEFNRVTGQPQGAADLTWSYAALLTASFARETARANLLYPTEIANL</sequence>
<dbReference type="InterPro" id="IPR008928">
    <property type="entry name" value="6-hairpin_glycosidase_sf"/>
</dbReference>
<evidence type="ECO:0000256" key="10">
    <source>
        <dbReference type="SAM" id="SignalP"/>
    </source>
</evidence>
<dbReference type="GeneID" id="28899757"/>
<keyword evidence="5" id="KW-0119">Carbohydrate metabolism</keyword>
<evidence type="ECO:0000256" key="7">
    <source>
        <dbReference type="ARBA" id="ARBA00023326"/>
    </source>
</evidence>
<feature type="chain" id="PRO_5007860245" description="glucan 1,4-alpha-glucosidase" evidence="10">
    <location>
        <begin position="26"/>
        <end position="633"/>
    </location>
</feature>
<dbReference type="GO" id="GO:0000272">
    <property type="term" value="P:polysaccharide catabolic process"/>
    <property type="evidence" value="ECO:0007669"/>
    <property type="project" value="UniProtKB-KW"/>
</dbReference>
<protein>
    <recommendedName>
        <fullName evidence="3">glucan 1,4-alpha-glucosidase</fullName>
        <ecNumber evidence="3">3.2.1.3</ecNumber>
    </recommendedName>
    <alternativeName>
        <fullName evidence="9">1,4-alpha-D-glucan glucohydrolase</fullName>
    </alternativeName>
    <alternativeName>
        <fullName evidence="8">Glucan 1,4-alpha-glucosidase</fullName>
    </alternativeName>
</protein>
<feature type="domain" description="GH15-like" evidence="11">
    <location>
        <begin position="188"/>
        <end position="614"/>
    </location>
</feature>
<keyword evidence="7" id="KW-0624">Polysaccharide degradation</keyword>
<keyword evidence="4 12" id="KW-0378">Hydrolase</keyword>
<dbReference type="PRINTS" id="PR00736">
    <property type="entry name" value="GLHYDRLASE15"/>
</dbReference>
<dbReference type="InterPro" id="IPR012341">
    <property type="entry name" value="6hp_glycosidase-like_sf"/>
</dbReference>
<comment type="similarity">
    <text evidence="2">Belongs to the glycosyl hydrolase 15 family.</text>
</comment>
<dbReference type="PANTHER" id="PTHR31616:SF9">
    <property type="entry name" value="GLUCOAMYLASE, INTRACELLULAR SPORULATION-SPECIFIC"/>
    <property type="match status" value="1"/>
</dbReference>
<dbReference type="OMA" id="DHFYTRM"/>